<dbReference type="EMBL" id="BNJG01000001">
    <property type="protein sequence ID" value="GHO53965.1"/>
    <property type="molecule type" value="Genomic_DNA"/>
</dbReference>
<dbReference type="Gene3D" id="3.40.50.300">
    <property type="entry name" value="P-loop containing nucleotide triphosphate hydrolases"/>
    <property type="match status" value="1"/>
</dbReference>
<protein>
    <recommendedName>
        <fullName evidence="3">Deoxynucleoside kinase domain-containing protein</fullName>
    </recommendedName>
</protein>
<accession>A0ABQ3UNM0</accession>
<keyword evidence="2" id="KW-1185">Reference proteome</keyword>
<evidence type="ECO:0000313" key="1">
    <source>
        <dbReference type="EMBL" id="GHO53965.1"/>
    </source>
</evidence>
<organism evidence="1 2">
    <name type="scientific">Ktedonobacter robiniae</name>
    <dbReference type="NCBI Taxonomy" id="2778365"/>
    <lineage>
        <taxon>Bacteria</taxon>
        <taxon>Bacillati</taxon>
        <taxon>Chloroflexota</taxon>
        <taxon>Ktedonobacteria</taxon>
        <taxon>Ktedonobacterales</taxon>
        <taxon>Ktedonobacteraceae</taxon>
        <taxon>Ktedonobacter</taxon>
    </lineage>
</organism>
<proteinExistence type="predicted"/>
<dbReference type="Proteomes" id="UP000654345">
    <property type="component" value="Unassembled WGS sequence"/>
</dbReference>
<comment type="caution">
    <text evidence="1">The sequence shown here is derived from an EMBL/GenBank/DDBJ whole genome shotgun (WGS) entry which is preliminary data.</text>
</comment>
<gene>
    <name evidence="1" type="ORF">KSB_24400</name>
</gene>
<evidence type="ECO:0008006" key="3">
    <source>
        <dbReference type="Google" id="ProtNLM"/>
    </source>
</evidence>
<dbReference type="RefSeq" id="WP_201370729.1">
    <property type="nucleotide sequence ID" value="NZ_BNJG01000001.1"/>
</dbReference>
<sequence>MDVKVFVLGRPGSGKTTAMRRIHEVAHQWGVKTTRVKDYDVLYEMFLGDERELQGRFRRTDFAGFDVLDMTVFDDVLKKMGKSMQSLSSSVSFETNERVEKIITIEFARDDYQHALKNFDKTFLQDAYFFFVEADLETCMRRIRQRITFPMDGERPVDDCHFISDYIMQTYYHKDCEEYVLGQLARDFDLDSGKIIMCRNEGSLEALLARVDRFMEQVVPALSVVGTK</sequence>
<dbReference type="InterPro" id="IPR027417">
    <property type="entry name" value="P-loop_NTPase"/>
</dbReference>
<evidence type="ECO:0000313" key="2">
    <source>
        <dbReference type="Proteomes" id="UP000654345"/>
    </source>
</evidence>
<reference evidence="1 2" key="1">
    <citation type="journal article" date="2021" name="Int. J. Syst. Evol. Microbiol.">
        <title>Reticulibacter mediterranei gen. nov., sp. nov., within the new family Reticulibacteraceae fam. nov., and Ktedonospora formicarum gen. nov., sp. nov., Ktedonobacter robiniae sp. nov., Dictyobacter formicarum sp. nov. and Dictyobacter arantiisoli sp. nov., belonging to the class Ktedonobacteria.</title>
        <authorList>
            <person name="Yabe S."/>
            <person name="Zheng Y."/>
            <person name="Wang C.M."/>
            <person name="Sakai Y."/>
            <person name="Abe K."/>
            <person name="Yokota A."/>
            <person name="Donadio S."/>
            <person name="Cavaletti L."/>
            <person name="Monciardini P."/>
        </authorList>
    </citation>
    <scope>NUCLEOTIDE SEQUENCE [LARGE SCALE GENOMIC DNA]</scope>
    <source>
        <strain evidence="1 2">SOSP1-30</strain>
    </source>
</reference>
<name>A0ABQ3UNM0_9CHLR</name>
<dbReference type="SUPFAM" id="SSF52540">
    <property type="entry name" value="P-loop containing nucleoside triphosphate hydrolases"/>
    <property type="match status" value="1"/>
</dbReference>